<dbReference type="Gene3D" id="2.120.10.30">
    <property type="entry name" value="TolB, C-terminal domain"/>
    <property type="match status" value="1"/>
</dbReference>
<evidence type="ECO:0000256" key="4">
    <source>
        <dbReference type="ARBA" id="ARBA00023002"/>
    </source>
</evidence>
<feature type="domain" description="CBM6" evidence="11">
    <location>
        <begin position="1636"/>
        <end position="1777"/>
    </location>
</feature>
<evidence type="ECO:0000256" key="3">
    <source>
        <dbReference type="ARBA" id="ARBA00022729"/>
    </source>
</evidence>
<evidence type="ECO:0000256" key="8">
    <source>
        <dbReference type="SAM" id="SignalP"/>
    </source>
</evidence>
<dbReference type="SMART" id="SM00606">
    <property type="entry name" value="CBD_IV"/>
    <property type="match status" value="3"/>
</dbReference>
<dbReference type="Proteomes" id="UP001320119">
    <property type="component" value="Chromosome"/>
</dbReference>
<dbReference type="InterPro" id="IPR051395">
    <property type="entry name" value="Cytochrome_c_Peroxidase/MauG"/>
</dbReference>
<dbReference type="Pfam" id="PF03422">
    <property type="entry name" value="CBM_6"/>
    <property type="match status" value="3"/>
</dbReference>
<dbReference type="SUPFAM" id="SSF46626">
    <property type="entry name" value="Cytochrome c"/>
    <property type="match status" value="2"/>
</dbReference>
<organism evidence="12 13">
    <name type="scientific">Marinagarivorans cellulosilyticus</name>
    <dbReference type="NCBI Taxonomy" id="2721545"/>
    <lineage>
        <taxon>Bacteria</taxon>
        <taxon>Pseudomonadati</taxon>
        <taxon>Pseudomonadota</taxon>
        <taxon>Gammaproteobacteria</taxon>
        <taxon>Cellvibrionales</taxon>
        <taxon>Cellvibrionaceae</taxon>
        <taxon>Marinagarivorans</taxon>
    </lineage>
</organism>
<accession>A0AAN1WFW8</accession>
<dbReference type="PROSITE" id="PS51007">
    <property type="entry name" value="CYTC"/>
    <property type="match status" value="2"/>
</dbReference>
<dbReference type="CDD" id="cd00146">
    <property type="entry name" value="PKD"/>
    <property type="match status" value="1"/>
</dbReference>
<protein>
    <submittedName>
        <fullName evidence="12">Galactose oxidase</fullName>
        <ecNumber evidence="12">1.1.3.9</ecNumber>
    </submittedName>
</protein>
<feature type="domain" description="PKD" evidence="9">
    <location>
        <begin position="502"/>
        <end position="573"/>
    </location>
</feature>
<dbReference type="GO" id="GO:0004130">
    <property type="term" value="F:cytochrome-c peroxidase activity"/>
    <property type="evidence" value="ECO:0007669"/>
    <property type="project" value="TreeGrafter"/>
</dbReference>
<dbReference type="SUPFAM" id="SSF51004">
    <property type="entry name" value="C-terminal (heme d1) domain of cytochrome cd1-nitrite reductase"/>
    <property type="match status" value="1"/>
</dbReference>
<dbReference type="Gene3D" id="2.130.10.10">
    <property type="entry name" value="YVTN repeat-like/Quinoprotein amine dehydrogenase"/>
    <property type="match status" value="1"/>
</dbReference>
<evidence type="ECO:0000256" key="2">
    <source>
        <dbReference type="ARBA" id="ARBA00022723"/>
    </source>
</evidence>
<dbReference type="InterPro" id="IPR005084">
    <property type="entry name" value="CBM6"/>
</dbReference>
<dbReference type="InterPro" id="IPR009056">
    <property type="entry name" value="Cyt_c-like_dom"/>
</dbReference>
<dbReference type="GO" id="GO:0009055">
    <property type="term" value="F:electron transfer activity"/>
    <property type="evidence" value="ECO:0007669"/>
    <property type="project" value="InterPro"/>
</dbReference>
<feature type="chain" id="PRO_5042863790" evidence="8">
    <location>
        <begin position="28"/>
        <end position="1888"/>
    </location>
</feature>
<evidence type="ECO:0000256" key="7">
    <source>
        <dbReference type="SAM" id="MobiDB-lite"/>
    </source>
</evidence>
<keyword evidence="2 6" id="KW-0479">Metal-binding</keyword>
<dbReference type="Pfam" id="PF13205">
    <property type="entry name" value="Big_5"/>
    <property type="match status" value="1"/>
</dbReference>
<dbReference type="InterPro" id="IPR011048">
    <property type="entry name" value="Haem_d1_sf"/>
</dbReference>
<keyword evidence="3 8" id="KW-0732">Signal</keyword>
<dbReference type="InterPro" id="IPR022409">
    <property type="entry name" value="PKD/Chitinase_dom"/>
</dbReference>
<dbReference type="SMART" id="SM00089">
    <property type="entry name" value="PKD"/>
    <property type="match status" value="1"/>
</dbReference>
<sequence length="1888" mass="202549">MGLARVIQRCAGICVLAVGAAPFTAQAALDFSSFTCDNPGEQLATLPNSNDRVMAYAYHNGYLISHDWGTGVMKNYDLENPRQPRQVGGDQTPGNAGHHHYMGVGTIIGFNWAGVNQTDLNDVPYFDRDSIVDGTDKAFMVGDASRGHHSELISFYPYGFGSVPTAYEFDHKPVMTIHDLRLPGNPKVGEIHVQDDLGFQGRVNMVGNLLIIRGDNLTGSGVGVYDISDPANPVLLDKIRDRSYPFGGQWAIGRAYDTMPMYKHYIVNAMNGDTGFQRSVDIIDYSDPTNLRHVSSADYSGPSLRYPNFKDDHMYVGEAKVDMRTFEEVESFPWAYGEYLMPIGNLLVAAGQYRMNTAGVYCNEREPDTRAPEVGWSNPRPNATNLHVKSRVGVMIHEILDIHTINEGNFQIRTSTGDVVPADVSWWSNQTINVTPREPLQPNATYQFFMRADGVKDVAGNGLAEDYSFYFSTGNQISSNEAPVINAVNVSSASVVTGDSVTLSIDASDDGDALTYDIDWGDDNVDRGLSNPEASHTYAASGIYFVNVEVFDANGGKSTKVVRIVVEAANVTRHLSSSTIVFDSNNNRVLNVNPDNNTITAVNASTGEKLFESAVGKDPRGIALDGAGNIWVTNHDDGTVSVLNSNGSLLKTIALHPGSKPVSILIAPNQLAGYVSAQGSGVIYKLNVANQSLVGALNVGAYPYAMAMTADSQTLLATRFISPQNEAQVYRVRTSDFTKEATIKISADTTSLDTSTSARGVVNYLMGIAIEPGTNIAWITGKKDNVFRGMALDGNFGNFQNSVRSVIAKIDLTTNTEVPNSKFDIDNAEIASAIAFSRGGEIAYVANQGNNRLSAYDVSTMQGIDLINMGLAPKGITVADNGDVFTHNFLSRSVSRLTLYTGSGGSLSAFDELSNTVTVSNELLPEVVLKGKRLFYDTSDTRIAMDGYLACATCHTDGGSDHRVYDFTDRGEGLRNTISLRGRAGTGHGRVHWSANFDEIQDFEHDIRFAFLGSGLIDNDDFANANTTLGNPKAGLSEDLDALATYVTSLDSFVFSPHRNADGSLTSAAQAGKTIFQNKGCADCHGGEAFTDSANGNRHDVGTTTLDSGLRLHGVLNGFDTPTLRGVWDTAPYLHDGSAATLADVLNNAAHGDSASLNSSERDQLVAYLLQIDGEEPAAAPIANAVTVTSLNFGQTVTTGNIPLTLNTTLTGIQEVQWVVNDMPLASVSNAPYSTTWAAQNVTPGLQRVYARVVYNNGLTATLSPEVTINYQPSDVPAEPVKPTAPLSVELRVEIESYSNYHDTSSGNTGGSNTASCNEGLGTDVDIHSEGNICAVGWVNTGEWLDYIIDVPQAGEYEVSFRYSNGNSSPGTVEVRTQSGSTVETSTALSNTGGWGNYQTYSENSQRVTLAKGIQTIRMYVLNEGFNLDYFDLKAEFDGDSAGDESGDNEIVSSASSESSSSVVSSSSSSVGSSSSIAQSNTASGFKVQAEDYTNASDTTPENKSNPNNACVYRGFGVDVSGTGDSGGGCHVGWTSNGEWLDYVIDVQQAGQYKLTYRYASGHTGSVGAIQFKNAAGTTLNRLPVEGKGVWGQFHDLTTTVNLEAGQQTIRLYLENAGFDLNWFEFEFMGAGPIVSLYQAEDYINASDANSENKGTPNNACAYKGFGVDVTATGDSGGGCHVGWSSNGEWLDYAIDIPQSGEYRLTYRYASGHTGSVGAVQFKNAAGTTLNRLPVEGRGVWGQFHDLTTTVNLEAGQQTIRLYLENPGFDLNWFKLEYVGGSAPEAEPPTDSNVGNTCGAGASDVITMTTATFAKVVEGSCLKYTVNNNTLRFGSWGGHVINFDVMGGETNVTHNIQGWIAVGQPRGDVYIKINSLSVDTLSVMLEQW</sequence>
<feature type="region of interest" description="Disordered" evidence="7">
    <location>
        <begin position="1441"/>
        <end position="1478"/>
    </location>
</feature>
<keyword evidence="4 12" id="KW-0560">Oxidoreductase</keyword>
<dbReference type="GO" id="GO:0045480">
    <property type="term" value="F:galactose oxidase activity"/>
    <property type="evidence" value="ECO:0007669"/>
    <property type="project" value="UniProtKB-EC"/>
</dbReference>
<dbReference type="KEGG" id="marq:MARGE09_P1062"/>
<dbReference type="Pfam" id="PF21419">
    <property type="entry name" value="RoxA-like_Cyt-c"/>
    <property type="match status" value="1"/>
</dbReference>
<proteinExistence type="predicted"/>
<keyword evidence="1 6" id="KW-0349">Heme</keyword>
<dbReference type="CDD" id="cd04080">
    <property type="entry name" value="CBM6_cellulase-like"/>
    <property type="match status" value="3"/>
</dbReference>
<evidence type="ECO:0000256" key="1">
    <source>
        <dbReference type="ARBA" id="ARBA00022617"/>
    </source>
</evidence>
<dbReference type="InterPro" id="IPR006584">
    <property type="entry name" value="Cellulose-bd_IV"/>
</dbReference>
<keyword evidence="13" id="KW-1185">Reference proteome</keyword>
<dbReference type="PANTHER" id="PTHR30600">
    <property type="entry name" value="CYTOCHROME C PEROXIDASE-RELATED"/>
    <property type="match status" value="1"/>
</dbReference>
<feature type="domain" description="CBM6" evidence="11">
    <location>
        <begin position="1486"/>
        <end position="1627"/>
    </location>
</feature>
<dbReference type="PANTHER" id="PTHR30600:SF10">
    <property type="entry name" value="BLL6722 PROTEIN"/>
    <property type="match status" value="1"/>
</dbReference>
<evidence type="ECO:0000256" key="6">
    <source>
        <dbReference type="PROSITE-ProRule" id="PRU00433"/>
    </source>
</evidence>
<dbReference type="Gene3D" id="2.60.40.10">
    <property type="entry name" value="Immunoglobulins"/>
    <property type="match status" value="2"/>
</dbReference>
<evidence type="ECO:0000313" key="12">
    <source>
        <dbReference type="EMBL" id="BCD96862.1"/>
    </source>
</evidence>
<dbReference type="PROSITE" id="PS50093">
    <property type="entry name" value="PKD"/>
    <property type="match status" value="1"/>
</dbReference>
<dbReference type="InterPro" id="IPR015943">
    <property type="entry name" value="WD40/YVTN_repeat-like_dom_sf"/>
</dbReference>
<evidence type="ECO:0000259" key="9">
    <source>
        <dbReference type="PROSITE" id="PS50093"/>
    </source>
</evidence>
<dbReference type="Gene3D" id="2.60.120.260">
    <property type="entry name" value="Galactose-binding domain-like"/>
    <property type="match status" value="3"/>
</dbReference>
<reference evidence="12 13" key="1">
    <citation type="journal article" date="2022" name="IScience">
        <title>An ultrasensitive nanofiber-based assay for enzymatic hydrolysis and deep-sea microbial degradation of cellulose.</title>
        <authorList>
            <person name="Tsudome M."/>
            <person name="Tachioka M."/>
            <person name="Miyazaki M."/>
            <person name="Uchimura K."/>
            <person name="Tsuda M."/>
            <person name="Takaki Y."/>
            <person name="Deguchi S."/>
        </authorList>
    </citation>
    <scope>NUCLEOTIDE SEQUENCE [LARGE SCALE GENOMIC DNA]</scope>
    <source>
        <strain evidence="12 13">GE09</strain>
    </source>
</reference>
<dbReference type="InterPro" id="IPR008979">
    <property type="entry name" value="Galactose-bd-like_sf"/>
</dbReference>
<dbReference type="EC" id="1.1.3.9" evidence="12"/>
<dbReference type="EMBL" id="AP023086">
    <property type="protein sequence ID" value="BCD96862.1"/>
    <property type="molecule type" value="Genomic_DNA"/>
</dbReference>
<dbReference type="InterPro" id="IPR036909">
    <property type="entry name" value="Cyt_c-like_dom_sf"/>
</dbReference>
<dbReference type="Pfam" id="PF00801">
    <property type="entry name" value="PKD"/>
    <property type="match status" value="1"/>
</dbReference>
<evidence type="ECO:0000256" key="5">
    <source>
        <dbReference type="ARBA" id="ARBA00023004"/>
    </source>
</evidence>
<dbReference type="GO" id="GO:0030246">
    <property type="term" value="F:carbohydrate binding"/>
    <property type="evidence" value="ECO:0007669"/>
    <property type="project" value="InterPro"/>
</dbReference>
<feature type="domain" description="CBM6" evidence="11">
    <location>
        <begin position="1291"/>
        <end position="1434"/>
    </location>
</feature>
<dbReference type="Gene3D" id="1.10.760.10">
    <property type="entry name" value="Cytochrome c-like domain"/>
    <property type="match status" value="2"/>
</dbReference>
<name>A0AAN1WFW8_9GAMM</name>
<evidence type="ECO:0000259" key="10">
    <source>
        <dbReference type="PROSITE" id="PS51007"/>
    </source>
</evidence>
<feature type="domain" description="Cytochrome c" evidence="10">
    <location>
        <begin position="1067"/>
        <end position="1173"/>
    </location>
</feature>
<feature type="domain" description="Cytochrome c" evidence="10">
    <location>
        <begin position="926"/>
        <end position="1051"/>
    </location>
</feature>
<feature type="compositionally biased region" description="Low complexity" evidence="7">
    <location>
        <begin position="1452"/>
        <end position="1478"/>
    </location>
</feature>
<dbReference type="RefSeq" id="WP_236986344.1">
    <property type="nucleotide sequence ID" value="NZ_AP023086.1"/>
</dbReference>
<dbReference type="PROSITE" id="PS51175">
    <property type="entry name" value="CBM6"/>
    <property type="match status" value="3"/>
</dbReference>
<gene>
    <name evidence="12" type="ORF">MARGE09_P1062</name>
</gene>
<dbReference type="SUPFAM" id="SSF49785">
    <property type="entry name" value="Galactose-binding domain-like"/>
    <property type="match status" value="3"/>
</dbReference>
<feature type="region of interest" description="Disordered" evidence="7">
    <location>
        <begin position="1366"/>
        <end position="1388"/>
    </location>
</feature>
<dbReference type="GO" id="GO:0046872">
    <property type="term" value="F:metal ion binding"/>
    <property type="evidence" value="ECO:0007669"/>
    <property type="project" value="UniProtKB-KW"/>
</dbReference>
<dbReference type="InterPro" id="IPR011042">
    <property type="entry name" value="6-blade_b-propeller_TolB-like"/>
</dbReference>
<feature type="signal peptide" evidence="8">
    <location>
        <begin position="1"/>
        <end position="27"/>
    </location>
</feature>
<keyword evidence="5 6" id="KW-0408">Iron</keyword>
<dbReference type="InterPro" id="IPR032812">
    <property type="entry name" value="SbsA_Ig"/>
</dbReference>
<dbReference type="Pfam" id="PF17957">
    <property type="entry name" value="Big_7"/>
    <property type="match status" value="1"/>
</dbReference>
<dbReference type="InterPro" id="IPR013783">
    <property type="entry name" value="Ig-like_fold"/>
</dbReference>
<dbReference type="InterPro" id="IPR000601">
    <property type="entry name" value="PKD_dom"/>
</dbReference>
<evidence type="ECO:0000259" key="11">
    <source>
        <dbReference type="PROSITE" id="PS51175"/>
    </source>
</evidence>
<dbReference type="GO" id="GO:0020037">
    <property type="term" value="F:heme binding"/>
    <property type="evidence" value="ECO:0007669"/>
    <property type="project" value="InterPro"/>
</dbReference>
<evidence type="ECO:0000313" key="13">
    <source>
        <dbReference type="Proteomes" id="UP001320119"/>
    </source>
</evidence>